<evidence type="ECO:0000259" key="2">
    <source>
        <dbReference type="PROSITE" id="PS50060"/>
    </source>
</evidence>
<dbReference type="EMBL" id="CACVKT020007881">
    <property type="protein sequence ID" value="CAC5411625.1"/>
    <property type="molecule type" value="Genomic_DNA"/>
</dbReference>
<dbReference type="InterPro" id="IPR000998">
    <property type="entry name" value="MAM_dom"/>
</dbReference>
<dbReference type="OrthoDB" id="6136556at2759"/>
<keyword evidence="1" id="KW-0472">Membrane</keyword>
<proteinExistence type="predicted"/>
<dbReference type="SUPFAM" id="SSF49899">
    <property type="entry name" value="Concanavalin A-like lectins/glucanases"/>
    <property type="match status" value="1"/>
</dbReference>
<name>A0A6J8DUS3_MYTCO</name>
<reference evidence="3 4" key="1">
    <citation type="submission" date="2020-06" db="EMBL/GenBank/DDBJ databases">
        <authorList>
            <person name="Li R."/>
            <person name="Bekaert M."/>
        </authorList>
    </citation>
    <scope>NUCLEOTIDE SEQUENCE [LARGE SCALE GENOMIC DNA]</scope>
    <source>
        <strain evidence="4">wild</strain>
    </source>
</reference>
<keyword evidence="1" id="KW-1133">Transmembrane helix</keyword>
<evidence type="ECO:0000256" key="1">
    <source>
        <dbReference type="SAM" id="Phobius"/>
    </source>
</evidence>
<organism evidence="3 4">
    <name type="scientific">Mytilus coruscus</name>
    <name type="common">Sea mussel</name>
    <dbReference type="NCBI Taxonomy" id="42192"/>
    <lineage>
        <taxon>Eukaryota</taxon>
        <taxon>Metazoa</taxon>
        <taxon>Spiralia</taxon>
        <taxon>Lophotrochozoa</taxon>
        <taxon>Mollusca</taxon>
        <taxon>Bivalvia</taxon>
        <taxon>Autobranchia</taxon>
        <taxon>Pteriomorphia</taxon>
        <taxon>Mytilida</taxon>
        <taxon>Mytiloidea</taxon>
        <taxon>Mytilidae</taxon>
        <taxon>Mytilinae</taxon>
        <taxon>Mytilus</taxon>
    </lineage>
</organism>
<gene>
    <name evidence="3" type="ORF">MCOR_44686</name>
</gene>
<protein>
    <recommendedName>
        <fullName evidence="2">MAM domain-containing protein</fullName>
    </recommendedName>
</protein>
<dbReference type="AlphaFoldDB" id="A0A6J8DUS3"/>
<feature type="transmembrane region" description="Helical" evidence="1">
    <location>
        <begin position="77"/>
        <end position="99"/>
    </location>
</feature>
<keyword evidence="1" id="KW-0812">Transmembrane</keyword>
<evidence type="ECO:0000313" key="3">
    <source>
        <dbReference type="EMBL" id="CAC5411625.1"/>
    </source>
</evidence>
<dbReference type="InterPro" id="IPR013320">
    <property type="entry name" value="ConA-like_dom_sf"/>
</dbReference>
<dbReference type="Pfam" id="PF00629">
    <property type="entry name" value="MAM"/>
    <property type="match status" value="1"/>
</dbReference>
<dbReference type="PROSITE" id="PS50060">
    <property type="entry name" value="MAM_2"/>
    <property type="match status" value="1"/>
</dbReference>
<evidence type="ECO:0000313" key="4">
    <source>
        <dbReference type="Proteomes" id="UP000507470"/>
    </source>
</evidence>
<accession>A0A6J8DUS3</accession>
<dbReference type="GO" id="GO:0016020">
    <property type="term" value="C:membrane"/>
    <property type="evidence" value="ECO:0007669"/>
    <property type="project" value="InterPro"/>
</dbReference>
<keyword evidence="4" id="KW-1185">Reference proteome</keyword>
<sequence length="326" mass="36360">MNDEDNIELWNKSKSQGNKWYFHSLALKNIGPYRIVFRATRGNGNKSEIAVDDFFIINTVCKKVNDTSDTSDSATGLVVGLVIGGLLLACVVIVIVVLVRRQVFKSRPREKIRNNLGANDYIGVQDIALPLTANHASHMENDTHSSNTSVRGFDSTHAHAKISNVNKKRVQAPAYAVHRKTTSSDNQSLNDDKYSIVDQTAETSFNGNIDDETGTADSYMVLDPTETGFKRTQCSNIASGYEFVKPVKDTGNKIGDEDQYALSEDGVYDHSGNNRHKELENNIYNHAVDTIYDSGCHKRNDEGREDTYDHFFGQKTEDDYDISTTT</sequence>
<feature type="domain" description="MAM" evidence="2">
    <location>
        <begin position="1"/>
        <end position="63"/>
    </location>
</feature>
<dbReference type="Gene3D" id="2.60.120.200">
    <property type="match status" value="1"/>
</dbReference>
<dbReference type="Proteomes" id="UP000507470">
    <property type="component" value="Unassembled WGS sequence"/>
</dbReference>